<keyword evidence="1" id="KW-0472">Membrane</keyword>
<gene>
    <name evidence="3" type="ORF">HA482_20760</name>
</gene>
<feature type="transmembrane region" description="Helical" evidence="1">
    <location>
        <begin position="74"/>
        <end position="107"/>
    </location>
</feature>
<keyword evidence="1" id="KW-0812">Transmembrane</keyword>
<dbReference type="RefSeq" id="WP_188100431.1">
    <property type="nucleotide sequence ID" value="NZ_JAANIH010000017.1"/>
</dbReference>
<dbReference type="InterPro" id="IPR009936">
    <property type="entry name" value="DUF1468"/>
</dbReference>
<dbReference type="Proteomes" id="UP000639516">
    <property type="component" value="Unassembled WGS sequence"/>
</dbReference>
<evidence type="ECO:0000313" key="3">
    <source>
        <dbReference type="EMBL" id="MBC9980636.1"/>
    </source>
</evidence>
<organism evidence="3 4">
    <name type="scientific">Bradyrhizobium campsiandrae</name>
    <dbReference type="NCBI Taxonomy" id="1729892"/>
    <lineage>
        <taxon>Bacteria</taxon>
        <taxon>Pseudomonadati</taxon>
        <taxon>Pseudomonadota</taxon>
        <taxon>Alphaproteobacteria</taxon>
        <taxon>Hyphomicrobiales</taxon>
        <taxon>Nitrobacteraceae</taxon>
        <taxon>Bradyrhizobium</taxon>
    </lineage>
</organism>
<accession>A0ABR7U998</accession>
<evidence type="ECO:0000256" key="1">
    <source>
        <dbReference type="SAM" id="Phobius"/>
    </source>
</evidence>
<evidence type="ECO:0000259" key="2">
    <source>
        <dbReference type="Pfam" id="PF07331"/>
    </source>
</evidence>
<feature type="transmembrane region" description="Helical" evidence="1">
    <location>
        <begin position="42"/>
        <end position="62"/>
    </location>
</feature>
<dbReference type="EMBL" id="JAATTO010000029">
    <property type="protein sequence ID" value="MBC9980636.1"/>
    <property type="molecule type" value="Genomic_DNA"/>
</dbReference>
<name>A0ABR7U998_9BRAD</name>
<keyword evidence="1" id="KW-1133">Transmembrane helix</keyword>
<sequence>MTINRDLVKGLSLLAIALFFGLQANSYPLGTLGRAGPGMFPLVVSALLFLVGSAIVVRTRIVRGDRLEFKARNIALVAAGLLSFVLLSGYVNMLVGLTVMVLISSYAASDFKLSRALALSAVLACVALAMKLGLGLQLPLY</sequence>
<keyword evidence="4" id="KW-1185">Reference proteome</keyword>
<proteinExistence type="predicted"/>
<feature type="transmembrane region" description="Helical" evidence="1">
    <location>
        <begin position="113"/>
        <end position="134"/>
    </location>
</feature>
<dbReference type="Pfam" id="PF07331">
    <property type="entry name" value="TctB"/>
    <property type="match status" value="1"/>
</dbReference>
<reference evidence="3 4" key="1">
    <citation type="journal article" date="2020" name="Arch. Microbiol.">
        <title>Bradyrhizobium campsiandrae sp. nov., a nitrogen-fixing bacterial strain isolated from a native leguminous tree from the Amazon adapted to flooded conditions.</title>
        <authorList>
            <person name="Cabral Michel D."/>
            <person name="Martins da Costa E."/>
            <person name="Azarias Guimaraes A."/>
            <person name="Soares de Carvalho T."/>
            <person name="Santos de Castro Caputo P."/>
            <person name="Willems A."/>
            <person name="de Souza Moreira F.M."/>
        </authorList>
    </citation>
    <scope>NUCLEOTIDE SEQUENCE [LARGE SCALE GENOMIC DNA]</scope>
    <source>
        <strain evidence="4">INPA 384B</strain>
    </source>
</reference>
<protein>
    <submittedName>
        <fullName evidence="3">Tripartite tricarboxylate transporter TctB family protein</fullName>
    </submittedName>
</protein>
<evidence type="ECO:0000313" key="4">
    <source>
        <dbReference type="Proteomes" id="UP000639516"/>
    </source>
</evidence>
<feature type="domain" description="DUF1468" evidence="2">
    <location>
        <begin position="10"/>
        <end position="139"/>
    </location>
</feature>
<comment type="caution">
    <text evidence="3">The sequence shown here is derived from an EMBL/GenBank/DDBJ whole genome shotgun (WGS) entry which is preliminary data.</text>
</comment>